<name>A0ABX8R215_9ACTN</name>
<dbReference type="EMBL" id="CP059572">
    <property type="protein sequence ID" value="QXJ25126.1"/>
    <property type="molecule type" value="Genomic_DNA"/>
</dbReference>
<dbReference type="PANTHER" id="PTHR33204">
    <property type="entry name" value="TRANSCRIPTIONAL REGULATOR, MARR FAMILY"/>
    <property type="match status" value="1"/>
</dbReference>
<reference evidence="5" key="1">
    <citation type="submission" date="2020-07" db="EMBL/GenBank/DDBJ databases">
        <authorList>
            <person name="Tarantini F.S."/>
            <person name="Hong K.W."/>
            <person name="Chan K.G."/>
        </authorList>
    </citation>
    <scope>NUCLEOTIDE SEQUENCE</scope>
    <source>
        <strain evidence="5">32-07</strain>
    </source>
</reference>
<dbReference type="Proteomes" id="UP001049518">
    <property type="component" value="Chromosome"/>
</dbReference>
<feature type="domain" description="HTH hxlR-type" evidence="4">
    <location>
        <begin position="36"/>
        <end position="131"/>
    </location>
</feature>
<keyword evidence="3" id="KW-0804">Transcription</keyword>
<protein>
    <submittedName>
        <fullName evidence="5">Helix-turn-helix transcriptional regulator</fullName>
    </submittedName>
</protein>
<dbReference type="Pfam" id="PF01638">
    <property type="entry name" value="HxlR"/>
    <property type="match status" value="1"/>
</dbReference>
<proteinExistence type="predicted"/>
<dbReference type="Gene3D" id="1.10.10.10">
    <property type="entry name" value="Winged helix-like DNA-binding domain superfamily/Winged helix DNA-binding domain"/>
    <property type="match status" value="1"/>
</dbReference>
<dbReference type="InterPro" id="IPR011991">
    <property type="entry name" value="ArsR-like_HTH"/>
</dbReference>
<evidence type="ECO:0000256" key="1">
    <source>
        <dbReference type="ARBA" id="ARBA00023015"/>
    </source>
</evidence>
<dbReference type="InterPro" id="IPR002577">
    <property type="entry name" value="HTH_HxlR"/>
</dbReference>
<accession>A0ABX8R215</accession>
<keyword evidence="2" id="KW-0238">DNA-binding</keyword>
<dbReference type="InterPro" id="IPR001845">
    <property type="entry name" value="HTH_ArsR_DNA-bd_dom"/>
</dbReference>
<sequence length="258" mass="29067">MARSRTSTFSVVQDIGERRRGRGSSRSPVKRYGQYCPVARAAEILAERWTLLVIRELLWGQDRFNAIARAVPRMSPTLLAARLRQLQRAGLVERHLVDGEARYRLTPAGEELRPVLELMGAWGVRWMQEVLPEEYDPALLMLDIGRASDPERMPERPVTVQVHFADASAGQEYWWMVLSRSEGADVCDTDPGRPVTIWLDTDVPVLTRIWMGDLTWSAALQTGSLRLTGDRPSCRALPTWLHVSGFAAVPRATSPLPR</sequence>
<evidence type="ECO:0000256" key="3">
    <source>
        <dbReference type="ARBA" id="ARBA00023163"/>
    </source>
</evidence>
<dbReference type="SMART" id="SM00418">
    <property type="entry name" value="HTH_ARSR"/>
    <property type="match status" value="1"/>
</dbReference>
<dbReference type="SUPFAM" id="SSF55718">
    <property type="entry name" value="SCP-like"/>
    <property type="match status" value="1"/>
</dbReference>
<evidence type="ECO:0000259" key="4">
    <source>
        <dbReference type="PROSITE" id="PS51118"/>
    </source>
</evidence>
<keyword evidence="1" id="KW-0805">Transcription regulation</keyword>
<dbReference type="PANTHER" id="PTHR33204:SF18">
    <property type="entry name" value="TRANSCRIPTIONAL REGULATORY PROTEIN"/>
    <property type="match status" value="1"/>
</dbReference>
<organism evidence="5 6">
    <name type="scientific">Actinomadura graeca</name>
    <dbReference type="NCBI Taxonomy" id="2750812"/>
    <lineage>
        <taxon>Bacteria</taxon>
        <taxon>Bacillati</taxon>
        <taxon>Actinomycetota</taxon>
        <taxon>Actinomycetes</taxon>
        <taxon>Streptosporangiales</taxon>
        <taxon>Thermomonosporaceae</taxon>
        <taxon>Actinomadura</taxon>
    </lineage>
</organism>
<evidence type="ECO:0000313" key="6">
    <source>
        <dbReference type="Proteomes" id="UP001049518"/>
    </source>
</evidence>
<dbReference type="InterPro" id="IPR036390">
    <property type="entry name" value="WH_DNA-bd_sf"/>
</dbReference>
<dbReference type="CDD" id="cd00090">
    <property type="entry name" value="HTH_ARSR"/>
    <property type="match status" value="1"/>
</dbReference>
<evidence type="ECO:0000313" key="5">
    <source>
        <dbReference type="EMBL" id="QXJ25126.1"/>
    </source>
</evidence>
<dbReference type="SUPFAM" id="SSF46785">
    <property type="entry name" value="Winged helix' DNA-binding domain"/>
    <property type="match status" value="1"/>
</dbReference>
<keyword evidence="6" id="KW-1185">Reference proteome</keyword>
<dbReference type="InterPro" id="IPR036527">
    <property type="entry name" value="SCP2_sterol-bd_dom_sf"/>
</dbReference>
<dbReference type="PROSITE" id="PS51118">
    <property type="entry name" value="HTH_HXLR"/>
    <property type="match status" value="1"/>
</dbReference>
<evidence type="ECO:0000256" key="2">
    <source>
        <dbReference type="ARBA" id="ARBA00023125"/>
    </source>
</evidence>
<dbReference type="InterPro" id="IPR036388">
    <property type="entry name" value="WH-like_DNA-bd_sf"/>
</dbReference>
<gene>
    <name evidence="5" type="ORF">AGRA3207_006576</name>
</gene>